<evidence type="ECO:0000256" key="3">
    <source>
        <dbReference type="ARBA" id="ARBA00023204"/>
    </source>
</evidence>
<sequence length="718" mass="77147">MPALSDKELEQRLTAAGKSLLQPPPSPDELLPLLDKIEELLSKVEQSPAKSMQASLSPLMKALVVEDLVKHSDVDVKVGVASCISEITRITAPDAPYDDDKMKAVMPIAKKLAERVIQNSADKLKPYLAQAVKSLDASVDDYGEVVASVCRETGTVGHSNESISKDQPVVERKSASASPARDPVTQARCSNDLVVAEDDIEESNLQEKDPSLIGSSKSIMSNGINEAGTEEIMAHANSSKKADSNHHVDAKSMSKTESDDCGAQNPVVLEAEAGHSEAQRVADNHETPGKDVHISPTEVKPVEAVPSLDKVEDTTTQLSPSEASENEAANSGKEEENLVREEIASADIASKKASEGKNISKAKKQRQSGKKRSDKTTDKDKALTEEGASKNDGSTSDSEARSLDQIEKLADASNKTEAESSISKEDGKQRGRVKPKFEKDSLKSSIKEVHAKDTVTSPRSPLKSMKDDGIQEETPRMSTKRKCTPGTEKVEYTDGEVEVLNLKKNGGNLLEMTWFQMGQRKKKGNAKSETSSKRQKMDSAPKRDAGELRMTNSSSHPSSKLKDSATKSGGKLKDDGKPESEAKDNNSKPSKKSVDDATKSRDNSQKLGGKSQGDSAKASGRSKDDAAKTPSHSKQDSQKSAQSKGKTPQSGKTHKSGKTLSAGGSRMTKTSSSKVKESDRKKEKLADLIKSSETAKGKPTDTAKSRESGSKSGKKRRR</sequence>
<dbReference type="Proteomes" id="UP001318860">
    <property type="component" value="Unassembled WGS sequence"/>
</dbReference>
<feature type="compositionally biased region" description="Basic residues" evidence="5">
    <location>
        <begin position="360"/>
        <end position="373"/>
    </location>
</feature>
<feature type="compositionally biased region" description="Basic and acidic residues" evidence="5">
    <location>
        <begin position="621"/>
        <end position="637"/>
    </location>
</feature>
<comment type="caution">
    <text evidence="6">The sequence shown here is derived from an EMBL/GenBank/DDBJ whole genome shotgun (WGS) entry which is preliminary data.</text>
</comment>
<feature type="compositionally biased region" description="Acidic residues" evidence="5">
    <location>
        <begin position="195"/>
        <end position="204"/>
    </location>
</feature>
<feature type="compositionally biased region" description="Basic and acidic residues" evidence="5">
    <location>
        <begin position="374"/>
        <end position="389"/>
    </location>
</feature>
<keyword evidence="3" id="KW-0234">DNA repair</keyword>
<feature type="compositionally biased region" description="Basic and acidic residues" evidence="5">
    <location>
        <begin position="693"/>
        <end position="709"/>
    </location>
</feature>
<feature type="compositionally biased region" description="Basic and acidic residues" evidence="5">
    <location>
        <begin position="240"/>
        <end position="258"/>
    </location>
</feature>
<evidence type="ECO:0000256" key="4">
    <source>
        <dbReference type="ARBA" id="ARBA00023242"/>
    </source>
</evidence>
<organism evidence="6 7">
    <name type="scientific">Rehmannia glutinosa</name>
    <name type="common">Chinese foxglove</name>
    <dbReference type="NCBI Taxonomy" id="99300"/>
    <lineage>
        <taxon>Eukaryota</taxon>
        <taxon>Viridiplantae</taxon>
        <taxon>Streptophyta</taxon>
        <taxon>Embryophyta</taxon>
        <taxon>Tracheophyta</taxon>
        <taxon>Spermatophyta</taxon>
        <taxon>Magnoliopsida</taxon>
        <taxon>eudicotyledons</taxon>
        <taxon>Gunneridae</taxon>
        <taxon>Pentapetalae</taxon>
        <taxon>asterids</taxon>
        <taxon>lamiids</taxon>
        <taxon>Lamiales</taxon>
        <taxon>Orobanchaceae</taxon>
        <taxon>Rehmannieae</taxon>
        <taxon>Rehmannia</taxon>
    </lineage>
</organism>
<protein>
    <submittedName>
        <fullName evidence="6">Uncharacterized protein</fullName>
    </submittedName>
</protein>
<evidence type="ECO:0000313" key="7">
    <source>
        <dbReference type="Proteomes" id="UP001318860"/>
    </source>
</evidence>
<reference evidence="6 7" key="1">
    <citation type="journal article" date="2021" name="Comput. Struct. Biotechnol. J.">
        <title>De novo genome assembly of the potent medicinal plant Rehmannia glutinosa using nanopore technology.</title>
        <authorList>
            <person name="Ma L."/>
            <person name="Dong C."/>
            <person name="Song C."/>
            <person name="Wang X."/>
            <person name="Zheng X."/>
            <person name="Niu Y."/>
            <person name="Chen S."/>
            <person name="Feng W."/>
        </authorList>
    </citation>
    <scope>NUCLEOTIDE SEQUENCE [LARGE SCALE GENOMIC DNA]</scope>
    <source>
        <strain evidence="6">DH-2019</strain>
    </source>
</reference>
<feature type="compositionally biased region" description="Basic and acidic residues" evidence="5">
    <location>
        <begin position="530"/>
        <end position="547"/>
    </location>
</feature>
<feature type="compositionally biased region" description="Basic and acidic residues" evidence="5">
    <location>
        <begin position="560"/>
        <end position="604"/>
    </location>
</feature>
<evidence type="ECO:0000313" key="6">
    <source>
        <dbReference type="EMBL" id="KAK6140819.1"/>
    </source>
</evidence>
<evidence type="ECO:0000256" key="1">
    <source>
        <dbReference type="ARBA" id="ARBA00004123"/>
    </source>
</evidence>
<feature type="compositionally biased region" description="Basic and acidic residues" evidence="5">
    <location>
        <begin position="332"/>
        <end position="355"/>
    </location>
</feature>
<feature type="compositionally biased region" description="Basic and acidic residues" evidence="5">
    <location>
        <begin position="464"/>
        <end position="475"/>
    </location>
</feature>
<dbReference type="EMBL" id="JABTTQ020000246">
    <property type="protein sequence ID" value="KAK6140819.1"/>
    <property type="molecule type" value="Genomic_DNA"/>
</dbReference>
<feature type="region of interest" description="Disordered" evidence="5">
    <location>
        <begin position="156"/>
        <end position="220"/>
    </location>
</feature>
<proteinExistence type="predicted"/>
<feature type="region of interest" description="Disordered" evidence="5">
    <location>
        <begin position="513"/>
        <end position="718"/>
    </location>
</feature>
<accession>A0ABR0W3B4</accession>
<feature type="compositionally biased region" description="Basic and acidic residues" evidence="5">
    <location>
        <begin position="272"/>
        <end position="293"/>
    </location>
</feature>
<keyword evidence="2" id="KW-0227">DNA damage</keyword>
<dbReference type="PANTHER" id="PTHR12663:SF3">
    <property type="entry name" value="SISTER CHROMATID COHESION PROTEIN PDS5 HOMOLOG C"/>
    <property type="match status" value="1"/>
</dbReference>
<evidence type="ECO:0000256" key="2">
    <source>
        <dbReference type="ARBA" id="ARBA00022763"/>
    </source>
</evidence>
<keyword evidence="4" id="KW-0539">Nucleus</keyword>
<name>A0ABR0W3B4_REHGL</name>
<gene>
    <name evidence="6" type="ORF">DH2020_025436</name>
</gene>
<feature type="compositionally biased region" description="Basic and acidic residues" evidence="5">
    <location>
        <begin position="674"/>
        <end position="687"/>
    </location>
</feature>
<dbReference type="PANTHER" id="PTHR12663">
    <property type="entry name" value="ANDROGEN INDUCED INHIBITOR OF PROLIFERATION AS3 / PDS5-RELATED"/>
    <property type="match status" value="1"/>
</dbReference>
<feature type="compositionally biased region" description="Basic and acidic residues" evidence="5">
    <location>
        <begin position="398"/>
        <end position="453"/>
    </location>
</feature>
<evidence type="ECO:0000256" key="5">
    <source>
        <dbReference type="SAM" id="MobiDB-lite"/>
    </source>
</evidence>
<keyword evidence="7" id="KW-1185">Reference proteome</keyword>
<comment type="subcellular location">
    <subcellularLocation>
        <location evidence="1">Nucleus</location>
    </subcellularLocation>
</comment>
<dbReference type="Pfam" id="PF20168">
    <property type="entry name" value="PDS5"/>
    <property type="match status" value="1"/>
</dbReference>
<feature type="compositionally biased region" description="Polar residues" evidence="5">
    <location>
        <begin position="314"/>
        <end position="329"/>
    </location>
</feature>
<dbReference type="InterPro" id="IPR039776">
    <property type="entry name" value="Pds5"/>
</dbReference>
<feature type="region of interest" description="Disordered" evidence="5">
    <location>
        <begin position="233"/>
        <end position="489"/>
    </location>
</feature>